<dbReference type="InterPro" id="IPR012910">
    <property type="entry name" value="Plug_dom"/>
</dbReference>
<feature type="domain" description="TonB-dependent receptor-like beta-barrel" evidence="13">
    <location>
        <begin position="264"/>
        <end position="653"/>
    </location>
</feature>
<keyword evidence="4 10" id="KW-1134">Transmembrane beta strand</keyword>
<evidence type="ECO:0000256" key="8">
    <source>
        <dbReference type="ARBA" id="ARBA00023170"/>
    </source>
</evidence>
<name>A0A935JY20_9RHOO</name>
<evidence type="ECO:0000256" key="4">
    <source>
        <dbReference type="ARBA" id="ARBA00022452"/>
    </source>
</evidence>
<feature type="chain" id="PRO_5037967141" evidence="12">
    <location>
        <begin position="31"/>
        <end position="693"/>
    </location>
</feature>
<evidence type="ECO:0000256" key="6">
    <source>
        <dbReference type="ARBA" id="ARBA00023077"/>
    </source>
</evidence>
<evidence type="ECO:0000313" key="15">
    <source>
        <dbReference type="EMBL" id="MBK7414639.1"/>
    </source>
</evidence>
<gene>
    <name evidence="15" type="ORF">IPJ38_05500</name>
</gene>
<evidence type="ECO:0000313" key="16">
    <source>
        <dbReference type="Proteomes" id="UP000739411"/>
    </source>
</evidence>
<organism evidence="15 16">
    <name type="scientific">Candidatus Dechloromonas phosphorivorans</name>
    <dbReference type="NCBI Taxonomy" id="2899244"/>
    <lineage>
        <taxon>Bacteria</taxon>
        <taxon>Pseudomonadati</taxon>
        <taxon>Pseudomonadota</taxon>
        <taxon>Betaproteobacteria</taxon>
        <taxon>Rhodocyclales</taxon>
        <taxon>Azonexaceae</taxon>
        <taxon>Dechloromonas</taxon>
    </lineage>
</organism>
<dbReference type="InterPro" id="IPR000531">
    <property type="entry name" value="Beta-barrel_TonB"/>
</dbReference>
<evidence type="ECO:0000256" key="3">
    <source>
        <dbReference type="ARBA" id="ARBA00022448"/>
    </source>
</evidence>
<sequence>MKRNPCSFSFRPSALAMAIAGALLSTSSQAADEDIFFSELPVVASVSRLPQPLSEAPGAVTVIDRDMIRASGARNFADLLRLVPGFQVTPPNQEGAVVAYHGLSNEEYTPRVQVLIDGRSQYSPLFKSGVNWNLLPIVLENIDRIEVMRGSNTVSYGSNAFLGVVNIITLDSSQTQGWMVAANHGNASVRDETIRWGGKAANADVRMTYRQMSDDGFRKMFDGSLGWFDPHDSRHNSVFDIRVDMPINDRNELRFSLSHAEEVSQFGRPKSTSDPLRDLSQNSTALSAEWHRALGDGDEVKLRFSHVLDWASSALTLLGSDKKFYTYNPPGGESVTNELEFQHVLAFSKETRVAWGLTGKYSSLMSYAQFSTNDWKDRHSYRVFGNLEHRLSKDWLFNFGGSLEYDSVVEWMFDPRISVSYHLFKDHTLRFIASRAHRSPSLYEAYGDTRLIISGTNNKFDRTFFADPNLEPERIDTLEIGYLGELKAARASIDIRGFREKSPNRIQTVPYALPASSPDSGDRYAGLIGGYPYGRADTPLNLENVSIQGYEYQLRWQPFDSTRLMYGHAYIRTYANLTDESVIADATNNIPKISNQTSESAPRNSQTAMIMQRLPFDIEASVMYYKSGWMRWRRNSYTSPYERVDWRLAWPFKIGSSKAEIAYVAQMSNHDMQGRRETRIANEMHWFSMRVDF</sequence>
<evidence type="ECO:0000256" key="7">
    <source>
        <dbReference type="ARBA" id="ARBA00023136"/>
    </source>
</evidence>
<reference evidence="15 16" key="1">
    <citation type="submission" date="2020-10" db="EMBL/GenBank/DDBJ databases">
        <title>Connecting structure to function with the recovery of over 1000 high-quality activated sludge metagenome-assembled genomes encoding full-length rRNA genes using long-read sequencing.</title>
        <authorList>
            <person name="Singleton C.M."/>
            <person name="Petriglieri F."/>
            <person name="Kristensen J.M."/>
            <person name="Kirkegaard R.H."/>
            <person name="Michaelsen T.Y."/>
            <person name="Andersen M.H."/>
            <person name="Karst S.M."/>
            <person name="Dueholm M.S."/>
            <person name="Nielsen P.H."/>
            <person name="Albertsen M."/>
        </authorList>
    </citation>
    <scope>NUCLEOTIDE SEQUENCE [LARGE SCALE GENOMIC DNA]</scope>
    <source>
        <strain evidence="15">EsbW_18-Q3-R4-48_BATAC.463</strain>
    </source>
</reference>
<dbReference type="PROSITE" id="PS52016">
    <property type="entry name" value="TONB_DEPENDENT_REC_3"/>
    <property type="match status" value="1"/>
</dbReference>
<keyword evidence="12" id="KW-0732">Signal</keyword>
<dbReference type="PANTHER" id="PTHR30069:SF27">
    <property type="entry name" value="BLL4766 PROTEIN"/>
    <property type="match status" value="1"/>
</dbReference>
<protein>
    <submittedName>
        <fullName evidence="15">TonB-dependent receptor</fullName>
    </submittedName>
</protein>
<keyword evidence="5 10" id="KW-0812">Transmembrane</keyword>
<dbReference type="GO" id="GO:0015344">
    <property type="term" value="F:siderophore uptake transmembrane transporter activity"/>
    <property type="evidence" value="ECO:0007669"/>
    <property type="project" value="TreeGrafter"/>
</dbReference>
<dbReference type="InterPro" id="IPR036942">
    <property type="entry name" value="Beta-barrel_TonB_sf"/>
</dbReference>
<dbReference type="Gene3D" id="2.40.170.20">
    <property type="entry name" value="TonB-dependent receptor, beta-barrel domain"/>
    <property type="match status" value="1"/>
</dbReference>
<dbReference type="InterPro" id="IPR037066">
    <property type="entry name" value="Plug_dom_sf"/>
</dbReference>
<dbReference type="PANTHER" id="PTHR30069">
    <property type="entry name" value="TONB-DEPENDENT OUTER MEMBRANE RECEPTOR"/>
    <property type="match status" value="1"/>
</dbReference>
<dbReference type="Pfam" id="PF00593">
    <property type="entry name" value="TonB_dep_Rec_b-barrel"/>
    <property type="match status" value="1"/>
</dbReference>
<evidence type="ECO:0000256" key="10">
    <source>
        <dbReference type="PROSITE-ProRule" id="PRU01360"/>
    </source>
</evidence>
<evidence type="ECO:0000256" key="9">
    <source>
        <dbReference type="ARBA" id="ARBA00023237"/>
    </source>
</evidence>
<comment type="caution">
    <text evidence="15">The sequence shown here is derived from an EMBL/GenBank/DDBJ whole genome shotgun (WGS) entry which is preliminary data.</text>
</comment>
<keyword evidence="6 11" id="KW-0798">TonB box</keyword>
<comment type="subcellular location">
    <subcellularLocation>
        <location evidence="1 10">Cell outer membrane</location>
        <topology evidence="1 10">Multi-pass membrane protein</topology>
    </subcellularLocation>
</comment>
<comment type="similarity">
    <text evidence="2 10 11">Belongs to the TonB-dependent receptor family.</text>
</comment>
<keyword evidence="9 10" id="KW-0998">Cell outer membrane</keyword>
<dbReference type="GO" id="GO:0009279">
    <property type="term" value="C:cell outer membrane"/>
    <property type="evidence" value="ECO:0007669"/>
    <property type="project" value="UniProtKB-SubCell"/>
</dbReference>
<evidence type="ECO:0000256" key="5">
    <source>
        <dbReference type="ARBA" id="ARBA00022692"/>
    </source>
</evidence>
<keyword evidence="8 15" id="KW-0675">Receptor</keyword>
<dbReference type="Gene3D" id="2.170.130.10">
    <property type="entry name" value="TonB-dependent receptor, plug domain"/>
    <property type="match status" value="1"/>
</dbReference>
<proteinExistence type="inferred from homology"/>
<feature type="signal peptide" evidence="12">
    <location>
        <begin position="1"/>
        <end position="30"/>
    </location>
</feature>
<feature type="domain" description="TonB-dependent receptor plug" evidence="14">
    <location>
        <begin position="53"/>
        <end position="164"/>
    </location>
</feature>
<evidence type="ECO:0000256" key="2">
    <source>
        <dbReference type="ARBA" id="ARBA00009810"/>
    </source>
</evidence>
<accession>A0A935JY20</accession>
<dbReference type="SUPFAM" id="SSF56935">
    <property type="entry name" value="Porins"/>
    <property type="match status" value="1"/>
</dbReference>
<evidence type="ECO:0000259" key="13">
    <source>
        <dbReference type="Pfam" id="PF00593"/>
    </source>
</evidence>
<evidence type="ECO:0000256" key="11">
    <source>
        <dbReference type="RuleBase" id="RU003357"/>
    </source>
</evidence>
<dbReference type="GO" id="GO:0044718">
    <property type="term" value="P:siderophore transmembrane transport"/>
    <property type="evidence" value="ECO:0007669"/>
    <property type="project" value="TreeGrafter"/>
</dbReference>
<dbReference type="Pfam" id="PF07715">
    <property type="entry name" value="Plug"/>
    <property type="match status" value="1"/>
</dbReference>
<dbReference type="AlphaFoldDB" id="A0A935JY20"/>
<evidence type="ECO:0000259" key="14">
    <source>
        <dbReference type="Pfam" id="PF07715"/>
    </source>
</evidence>
<dbReference type="EMBL" id="JADJMS010000011">
    <property type="protein sequence ID" value="MBK7414639.1"/>
    <property type="molecule type" value="Genomic_DNA"/>
</dbReference>
<evidence type="ECO:0000256" key="12">
    <source>
        <dbReference type="SAM" id="SignalP"/>
    </source>
</evidence>
<dbReference type="InterPro" id="IPR039426">
    <property type="entry name" value="TonB-dep_rcpt-like"/>
</dbReference>
<keyword evidence="3 10" id="KW-0813">Transport</keyword>
<dbReference type="Proteomes" id="UP000739411">
    <property type="component" value="Unassembled WGS sequence"/>
</dbReference>
<keyword evidence="7 10" id="KW-0472">Membrane</keyword>
<evidence type="ECO:0000256" key="1">
    <source>
        <dbReference type="ARBA" id="ARBA00004571"/>
    </source>
</evidence>